<accession>A0A1E8CFH7</accession>
<evidence type="ECO:0000259" key="3">
    <source>
        <dbReference type="PROSITE" id="PS51371"/>
    </source>
</evidence>
<feature type="domain" description="CBS" evidence="3">
    <location>
        <begin position="78"/>
        <end position="135"/>
    </location>
</feature>
<name>A0A1E8CFH7_9GAMM</name>
<organism evidence="4 5">
    <name type="scientific">Pseudohongiella acticola</name>
    <dbReference type="NCBI Taxonomy" id="1524254"/>
    <lineage>
        <taxon>Bacteria</taxon>
        <taxon>Pseudomonadati</taxon>
        <taxon>Pseudomonadota</taxon>
        <taxon>Gammaproteobacteria</taxon>
        <taxon>Pseudomonadales</taxon>
        <taxon>Pseudohongiellaceae</taxon>
        <taxon>Pseudohongiella</taxon>
    </lineage>
</organism>
<dbReference type="Proteomes" id="UP000175669">
    <property type="component" value="Unassembled WGS sequence"/>
</dbReference>
<gene>
    <name evidence="4" type="ORF">PHACT_15320</name>
</gene>
<dbReference type="Pfam" id="PF00571">
    <property type="entry name" value="CBS"/>
    <property type="match status" value="2"/>
</dbReference>
<dbReference type="PROSITE" id="PS51371">
    <property type="entry name" value="CBS"/>
    <property type="match status" value="2"/>
</dbReference>
<dbReference type="InterPro" id="IPR046342">
    <property type="entry name" value="CBS_dom_sf"/>
</dbReference>
<keyword evidence="5" id="KW-1185">Reference proteome</keyword>
<proteinExistence type="predicted"/>
<dbReference type="InterPro" id="IPR051462">
    <property type="entry name" value="CBS_domain-containing"/>
</dbReference>
<dbReference type="SUPFAM" id="SSF54631">
    <property type="entry name" value="CBS-domain pair"/>
    <property type="match status" value="1"/>
</dbReference>
<dbReference type="Gene3D" id="3.10.580.10">
    <property type="entry name" value="CBS-domain"/>
    <property type="match status" value="1"/>
</dbReference>
<dbReference type="PANTHER" id="PTHR48108">
    <property type="entry name" value="CBS DOMAIN-CONTAINING PROTEIN CBSX2, CHLOROPLASTIC"/>
    <property type="match status" value="1"/>
</dbReference>
<dbReference type="STRING" id="1524254.PHACT_15320"/>
<dbReference type="AlphaFoldDB" id="A0A1E8CFH7"/>
<evidence type="ECO:0000256" key="2">
    <source>
        <dbReference type="PROSITE-ProRule" id="PRU00703"/>
    </source>
</evidence>
<sequence length="136" mass="14813">MLRSVDLKDYMLEKPVTISPEASLLEAVDRITASRVSGLCVINEEGFLLGILSELDCLRGILDATYSQGTVGLVREHMVSENINSARISDDIINVATDMLAKGQRRRPVVSDNNQLVGQITCRQILAGIRKLGATS</sequence>
<dbReference type="EMBL" id="MASR01000003">
    <property type="protein sequence ID" value="OFE11208.1"/>
    <property type="molecule type" value="Genomic_DNA"/>
</dbReference>
<reference evidence="5" key="1">
    <citation type="submission" date="2016-07" db="EMBL/GenBank/DDBJ databases">
        <authorList>
            <person name="Florea S."/>
            <person name="Webb J.S."/>
            <person name="Jaromczyk J."/>
            <person name="Schardl C.L."/>
        </authorList>
    </citation>
    <scope>NUCLEOTIDE SEQUENCE [LARGE SCALE GENOMIC DNA]</scope>
    <source>
        <strain evidence="5">KCTC 42131</strain>
    </source>
</reference>
<keyword evidence="2" id="KW-0129">CBS domain</keyword>
<dbReference type="PANTHER" id="PTHR48108:SF26">
    <property type="entry name" value="CBS DOMAIN-CONTAINING PROTEIN DDB_G0289609"/>
    <property type="match status" value="1"/>
</dbReference>
<dbReference type="SMART" id="SM00116">
    <property type="entry name" value="CBS"/>
    <property type="match status" value="2"/>
</dbReference>
<feature type="domain" description="CBS" evidence="3">
    <location>
        <begin position="11"/>
        <end position="67"/>
    </location>
</feature>
<comment type="caution">
    <text evidence="4">The sequence shown here is derived from an EMBL/GenBank/DDBJ whole genome shotgun (WGS) entry which is preliminary data.</text>
</comment>
<dbReference type="RefSeq" id="WP_070119144.1">
    <property type="nucleotide sequence ID" value="NZ_MASR01000003.1"/>
</dbReference>
<keyword evidence="1" id="KW-0677">Repeat</keyword>
<protein>
    <recommendedName>
        <fullName evidence="3">CBS domain-containing protein</fullName>
    </recommendedName>
</protein>
<evidence type="ECO:0000256" key="1">
    <source>
        <dbReference type="ARBA" id="ARBA00022737"/>
    </source>
</evidence>
<evidence type="ECO:0000313" key="4">
    <source>
        <dbReference type="EMBL" id="OFE11208.1"/>
    </source>
</evidence>
<evidence type="ECO:0000313" key="5">
    <source>
        <dbReference type="Proteomes" id="UP000175669"/>
    </source>
</evidence>
<dbReference type="InterPro" id="IPR000644">
    <property type="entry name" value="CBS_dom"/>
</dbReference>